<dbReference type="PANTHER" id="PTHR43099:SF6">
    <property type="entry name" value="UPF0053 PROTEIN RV1842C"/>
    <property type="match status" value="1"/>
</dbReference>
<dbReference type="Pfam" id="PF03471">
    <property type="entry name" value="CorC_HlyC"/>
    <property type="match status" value="1"/>
</dbReference>
<accession>A0ABX8ELN9</accession>
<sequence length="487" mass="52206">MTTMSIALSLVGGVLLIGLIIAANGYFVAQEFSYMAVDRSRLNALAAQGDRSAKRTLQITDRTSFMLSGAQLGITVTGLMVGYAAEPLIGSAVGELLGGVGVPTGTGIAIGTVGTLVVATFAQMLFGELFPKNLSIARPYAVAQRLSGSTLVYMRAFGWVIRFFDAASNGLLRLLRIEPVHDVAHSANLHDLQRIVSASKDAGELPPELSLVLDRMIDFPERDVDHALVPRSRVDVFDAGTDLREVLQVMEGGHSRYPVLDAHGEVVGVVHLVDVIEALRPCEDHAPEGPTVTVGEVSREATVLPTLMRLPDALAAMTEAGDQLACVVDEYGGFAGIITLEDLVEEVVGEITDEHDGDEEPHLVPDASARAWTVRGDAPLDEVEREVGAVLPRGDFETVAGMVIAEHGALPAEGDTVEVHLPPDPLELAHSEHPPERTLRAEVLEVEHHVPTHLRLELVGAPLPGEDDTDQDHTDQNHTDQTEEVSR</sequence>
<dbReference type="Pfam" id="PF01595">
    <property type="entry name" value="CNNM"/>
    <property type="match status" value="1"/>
</dbReference>
<feature type="transmembrane region" description="Helical" evidence="6">
    <location>
        <begin position="105"/>
        <end position="126"/>
    </location>
</feature>
<dbReference type="PANTHER" id="PTHR43099">
    <property type="entry name" value="UPF0053 PROTEIN YRKA"/>
    <property type="match status" value="1"/>
</dbReference>
<name>A0ABX8ELN9_9ACTN</name>
<evidence type="ECO:0000313" key="9">
    <source>
        <dbReference type="EMBL" id="QVT81007.1"/>
    </source>
</evidence>
<feature type="domain" description="CBS" evidence="7">
    <location>
        <begin position="228"/>
        <end position="288"/>
    </location>
</feature>
<reference evidence="9 10" key="1">
    <citation type="submission" date="2021-05" db="EMBL/GenBank/DDBJ databases">
        <title>Complete genome of Nocardioides aquaticus KCTC 9944T isolated from meromictic and hypersaline Ekho Lake, Antarctica.</title>
        <authorList>
            <person name="Hwang K."/>
            <person name="Kim K.M."/>
            <person name="Choe H."/>
        </authorList>
    </citation>
    <scope>NUCLEOTIDE SEQUENCE [LARGE SCALE GENOMIC DNA]</scope>
    <source>
        <strain evidence="9 10">KCTC 9944</strain>
    </source>
</reference>
<feature type="domain" description="CBS" evidence="7">
    <location>
        <begin position="297"/>
        <end position="354"/>
    </location>
</feature>
<dbReference type="InterPro" id="IPR044751">
    <property type="entry name" value="Ion_transp-like_CBS"/>
</dbReference>
<feature type="transmembrane region" description="Helical" evidence="6">
    <location>
        <begin position="6"/>
        <end position="29"/>
    </location>
</feature>
<gene>
    <name evidence="9" type="ORF">ENKNEFLB_03410</name>
</gene>
<dbReference type="CDD" id="cd04590">
    <property type="entry name" value="CBS_pair_CorC_HlyC_assoc"/>
    <property type="match status" value="1"/>
</dbReference>
<feature type="transmembrane region" description="Helical" evidence="6">
    <location>
        <begin position="64"/>
        <end position="85"/>
    </location>
</feature>
<dbReference type="SMART" id="SM00116">
    <property type="entry name" value="CBS"/>
    <property type="match status" value="2"/>
</dbReference>
<evidence type="ECO:0000256" key="1">
    <source>
        <dbReference type="ARBA" id="ARBA00004651"/>
    </source>
</evidence>
<evidence type="ECO:0000256" key="5">
    <source>
        <dbReference type="SAM" id="MobiDB-lite"/>
    </source>
</evidence>
<dbReference type="InterPro" id="IPR000644">
    <property type="entry name" value="CBS_dom"/>
</dbReference>
<evidence type="ECO:0000313" key="10">
    <source>
        <dbReference type="Proteomes" id="UP000679307"/>
    </source>
</evidence>
<keyword evidence="4 6" id="KW-0812">Transmembrane</keyword>
<evidence type="ECO:0000259" key="8">
    <source>
        <dbReference type="PROSITE" id="PS51846"/>
    </source>
</evidence>
<feature type="region of interest" description="Disordered" evidence="5">
    <location>
        <begin position="461"/>
        <end position="487"/>
    </location>
</feature>
<protein>
    <recommendedName>
        <fullName evidence="11">HlyC/CorC family transporter</fullName>
    </recommendedName>
</protein>
<dbReference type="InterPro" id="IPR051676">
    <property type="entry name" value="UPF0053_domain"/>
</dbReference>
<keyword evidence="4 6" id="KW-0472">Membrane</keyword>
<organism evidence="9 10">
    <name type="scientific">Nocardioides aquaticus</name>
    <dbReference type="NCBI Taxonomy" id="160826"/>
    <lineage>
        <taxon>Bacteria</taxon>
        <taxon>Bacillati</taxon>
        <taxon>Actinomycetota</taxon>
        <taxon>Actinomycetes</taxon>
        <taxon>Propionibacteriales</taxon>
        <taxon>Nocardioidaceae</taxon>
        <taxon>Nocardioides</taxon>
    </lineage>
</organism>
<proteinExistence type="predicted"/>
<evidence type="ECO:0008006" key="11">
    <source>
        <dbReference type="Google" id="ProtNLM"/>
    </source>
</evidence>
<keyword evidence="2" id="KW-1003">Cell membrane</keyword>
<dbReference type="Pfam" id="PF00571">
    <property type="entry name" value="CBS"/>
    <property type="match status" value="2"/>
</dbReference>
<feature type="compositionally biased region" description="Basic and acidic residues" evidence="5">
    <location>
        <begin position="471"/>
        <end position="487"/>
    </location>
</feature>
<dbReference type="EMBL" id="CP075371">
    <property type="protein sequence ID" value="QVT81007.1"/>
    <property type="molecule type" value="Genomic_DNA"/>
</dbReference>
<evidence type="ECO:0000259" key="7">
    <source>
        <dbReference type="PROSITE" id="PS51371"/>
    </source>
</evidence>
<keyword evidence="10" id="KW-1185">Reference proteome</keyword>
<evidence type="ECO:0000256" key="6">
    <source>
        <dbReference type="SAM" id="Phobius"/>
    </source>
</evidence>
<evidence type="ECO:0000256" key="3">
    <source>
        <dbReference type="PROSITE-ProRule" id="PRU00703"/>
    </source>
</evidence>
<dbReference type="PROSITE" id="PS51371">
    <property type="entry name" value="CBS"/>
    <property type="match status" value="2"/>
</dbReference>
<dbReference type="PROSITE" id="PS51846">
    <property type="entry name" value="CNNM"/>
    <property type="match status" value="1"/>
</dbReference>
<evidence type="ECO:0000256" key="2">
    <source>
        <dbReference type="ARBA" id="ARBA00022475"/>
    </source>
</evidence>
<evidence type="ECO:0000256" key="4">
    <source>
        <dbReference type="PROSITE-ProRule" id="PRU01193"/>
    </source>
</evidence>
<dbReference type="InterPro" id="IPR002550">
    <property type="entry name" value="CNNM"/>
</dbReference>
<keyword evidence="4 6" id="KW-1133">Transmembrane helix</keyword>
<dbReference type="Proteomes" id="UP000679307">
    <property type="component" value="Chromosome"/>
</dbReference>
<comment type="subcellular location">
    <subcellularLocation>
        <location evidence="1">Cell membrane</location>
        <topology evidence="1">Multi-pass membrane protein</topology>
    </subcellularLocation>
</comment>
<keyword evidence="3" id="KW-0129">CBS domain</keyword>
<dbReference type="InterPro" id="IPR005170">
    <property type="entry name" value="Transptr-assoc_dom"/>
</dbReference>
<dbReference type="SMART" id="SM01091">
    <property type="entry name" value="CorC_HlyC"/>
    <property type="match status" value="1"/>
</dbReference>
<feature type="domain" description="CNNM transmembrane" evidence="8">
    <location>
        <begin position="6"/>
        <end position="209"/>
    </location>
</feature>